<protein>
    <recommendedName>
        <fullName evidence="7">Anti-CBASS protein Acb1</fullName>
    </recommendedName>
</protein>
<keyword evidence="1" id="KW-0378">Hydrolase</keyword>
<organism evidence="12 13">
    <name type="scientific">Methylobacterium nodulans (strain LMG 21967 / CNCM I-2342 / ORS 2060)</name>
    <dbReference type="NCBI Taxonomy" id="460265"/>
    <lineage>
        <taxon>Bacteria</taxon>
        <taxon>Pseudomonadati</taxon>
        <taxon>Pseudomonadota</taxon>
        <taxon>Alphaproteobacteria</taxon>
        <taxon>Hyphomicrobiales</taxon>
        <taxon>Methylobacteriaceae</taxon>
        <taxon>Methylobacterium</taxon>
    </lineage>
</organism>
<proteinExistence type="inferred from homology"/>
<evidence type="ECO:0000256" key="6">
    <source>
        <dbReference type="ARBA" id="ARBA00034316"/>
    </source>
</evidence>
<dbReference type="Pfam" id="PF06381">
    <property type="entry name" value="Phage_portal_3"/>
    <property type="match status" value="1"/>
</dbReference>
<dbReference type="OrthoDB" id="7491028at2"/>
<reference evidence="12 13" key="1">
    <citation type="submission" date="2009-01" db="EMBL/GenBank/DDBJ databases">
        <title>Complete sequence of chromosome of Methylobacterium nodulans ORS 2060.</title>
        <authorList>
            <consortium name="US DOE Joint Genome Institute"/>
            <person name="Lucas S."/>
            <person name="Copeland A."/>
            <person name="Lapidus A."/>
            <person name="Glavina del Rio T."/>
            <person name="Dalin E."/>
            <person name="Tice H."/>
            <person name="Bruce D."/>
            <person name="Goodwin L."/>
            <person name="Pitluck S."/>
            <person name="Sims D."/>
            <person name="Brettin T."/>
            <person name="Detter J.C."/>
            <person name="Han C."/>
            <person name="Larimer F."/>
            <person name="Land M."/>
            <person name="Hauser L."/>
            <person name="Kyrpides N."/>
            <person name="Ivanova N."/>
            <person name="Marx C.J."/>
            <person name="Richardson P."/>
        </authorList>
    </citation>
    <scope>NUCLEOTIDE SEQUENCE [LARGE SCALE GENOMIC DNA]</scope>
    <source>
        <strain evidence="13">LMG 21967 / CNCM I-2342 / ORS 2060</strain>
    </source>
</reference>
<evidence type="ECO:0000256" key="2">
    <source>
        <dbReference type="ARBA" id="ARBA00034233"/>
    </source>
</evidence>
<comment type="catalytic activity">
    <reaction evidence="4">
        <text>3',3',3'-cAAG + H2O = A[3'-5']pG[3'-5']pAp[3'] + H(+)</text>
        <dbReference type="Rhea" id="RHEA:72867"/>
        <dbReference type="ChEBI" id="CHEBI:15377"/>
        <dbReference type="ChEBI" id="CHEBI:15378"/>
        <dbReference type="ChEBI" id="CHEBI:143810"/>
        <dbReference type="ChEBI" id="CHEBI:192533"/>
    </reaction>
    <physiologicalReaction direction="left-to-right" evidence="4">
        <dbReference type="Rhea" id="RHEA:72868"/>
    </physiologicalReaction>
</comment>
<dbReference type="HOGENOM" id="CLU_027488_2_0_5"/>
<comment type="catalytic activity">
    <reaction evidence="2">
        <text>3',3',3'-cAAG + H2O = G[3'-5']pA[3'-5']pAp[3'] + H(+)</text>
        <dbReference type="Rhea" id="RHEA:72863"/>
        <dbReference type="ChEBI" id="CHEBI:15377"/>
        <dbReference type="ChEBI" id="CHEBI:15378"/>
        <dbReference type="ChEBI" id="CHEBI:143810"/>
        <dbReference type="ChEBI" id="CHEBI:192532"/>
    </reaction>
    <physiologicalReaction direction="left-to-right" evidence="2">
        <dbReference type="Rhea" id="RHEA:72864"/>
    </physiologicalReaction>
</comment>
<comment type="catalytic activity">
    <reaction evidence="3">
        <text>3',3',3'-c-tri-AMP + H2O = A[3'-5']pA[3'-5']pAp[3'] + H(+)</text>
        <dbReference type="Rhea" id="RHEA:72859"/>
        <dbReference type="ChEBI" id="CHEBI:15377"/>
        <dbReference type="ChEBI" id="CHEBI:15378"/>
        <dbReference type="ChEBI" id="CHEBI:192523"/>
        <dbReference type="ChEBI" id="CHEBI:192530"/>
    </reaction>
    <physiologicalReaction direction="left-to-right" evidence="3">
        <dbReference type="Rhea" id="RHEA:72860"/>
    </physiologicalReaction>
</comment>
<evidence type="ECO:0000256" key="9">
    <source>
        <dbReference type="SAM" id="MobiDB-lite"/>
    </source>
</evidence>
<evidence type="ECO:0000256" key="5">
    <source>
        <dbReference type="ARBA" id="ARBA00034283"/>
    </source>
</evidence>
<dbReference type="eggNOG" id="COG3567">
    <property type="taxonomic scope" value="Bacteria"/>
</dbReference>
<evidence type="ECO:0000256" key="7">
    <source>
        <dbReference type="ARBA" id="ARBA00034343"/>
    </source>
</evidence>
<dbReference type="Proteomes" id="UP000008207">
    <property type="component" value="Chromosome"/>
</dbReference>
<feature type="domain" description="Anti-CBASS protein Acb1-like C-terminal" evidence="11">
    <location>
        <begin position="476"/>
        <end position="619"/>
    </location>
</feature>
<evidence type="ECO:0000256" key="4">
    <source>
        <dbReference type="ARBA" id="ARBA00034244"/>
    </source>
</evidence>
<dbReference type="AlphaFoldDB" id="B8INU9"/>
<dbReference type="GO" id="GO:0016787">
    <property type="term" value="F:hydrolase activity"/>
    <property type="evidence" value="ECO:0007669"/>
    <property type="project" value="UniProtKB-KW"/>
</dbReference>
<feature type="domain" description="Anti-CBASS protein Acb1-like N-terminal" evidence="10">
    <location>
        <begin position="35"/>
        <end position="389"/>
    </location>
</feature>
<dbReference type="EMBL" id="CP001349">
    <property type="protein sequence ID" value="ACL58465.1"/>
    <property type="molecule type" value="Genomic_DNA"/>
</dbReference>
<dbReference type="KEGG" id="mno:Mnod_3555"/>
<dbReference type="RefSeq" id="WP_015930123.1">
    <property type="nucleotide sequence ID" value="NC_011894.1"/>
</dbReference>
<evidence type="ECO:0000256" key="3">
    <source>
        <dbReference type="ARBA" id="ARBA00034240"/>
    </source>
</evidence>
<evidence type="ECO:0000259" key="10">
    <source>
        <dbReference type="Pfam" id="PF06381"/>
    </source>
</evidence>
<evidence type="ECO:0000313" key="13">
    <source>
        <dbReference type="Proteomes" id="UP000008207"/>
    </source>
</evidence>
<comment type="catalytic activity">
    <reaction evidence="8">
        <text>3',3'-cUAMP + H2O = U[3'-5']pAp[3'] + H(+)</text>
        <dbReference type="Rhea" id="RHEA:72835"/>
        <dbReference type="ChEBI" id="CHEBI:15377"/>
        <dbReference type="ChEBI" id="CHEBI:15378"/>
        <dbReference type="ChEBI" id="CHEBI:143809"/>
        <dbReference type="ChEBI" id="CHEBI:192498"/>
    </reaction>
    <physiologicalReaction direction="left-to-right" evidence="8">
        <dbReference type="Rhea" id="RHEA:72836"/>
    </physiologicalReaction>
</comment>
<comment type="catalytic activity">
    <reaction evidence="5">
        <text>3',3'-cGAMP + H2O = G[3'-5']pAp[3'] + H(+)</text>
        <dbReference type="Rhea" id="RHEA:72831"/>
        <dbReference type="ChEBI" id="CHEBI:15377"/>
        <dbReference type="ChEBI" id="CHEBI:15378"/>
        <dbReference type="ChEBI" id="CHEBI:71501"/>
        <dbReference type="ChEBI" id="CHEBI:192497"/>
    </reaction>
    <physiologicalReaction direction="left-to-right" evidence="5">
        <dbReference type="Rhea" id="RHEA:72832"/>
    </physiologicalReaction>
</comment>
<evidence type="ECO:0000256" key="8">
    <source>
        <dbReference type="ARBA" id="ARBA00048123"/>
    </source>
</evidence>
<keyword evidence="13" id="KW-1185">Reference proteome</keyword>
<evidence type="ECO:0000259" key="11">
    <source>
        <dbReference type="Pfam" id="PF23474"/>
    </source>
</evidence>
<name>B8INU9_METNO</name>
<dbReference type="STRING" id="460265.Mnod_3555"/>
<evidence type="ECO:0000256" key="1">
    <source>
        <dbReference type="ARBA" id="ARBA00022801"/>
    </source>
</evidence>
<dbReference type="Pfam" id="PF23474">
    <property type="entry name" value="Acb1"/>
    <property type="match status" value="1"/>
</dbReference>
<dbReference type="InterPro" id="IPR056175">
    <property type="entry name" value="Acb1-like_C"/>
</dbReference>
<comment type="similarity">
    <text evidence="6">Belongs to the anti-CBASS protein Acb1 family.</text>
</comment>
<dbReference type="NCBIfam" id="TIGR01555">
    <property type="entry name" value="phge_rel_HI1409"/>
    <property type="match status" value="1"/>
</dbReference>
<dbReference type="InterPro" id="IPR024459">
    <property type="entry name" value="Acb1-like_N"/>
</dbReference>
<sequence length="674" mass="73571">MWLVDNLFNLISGLGTAKDKTVGNVHVFVPRPLPEIQAAYRGNWIARKVVDVVAFDMLREWRAWKAEDAQVEAIEAAETALGVRQKLLDGLRMARRDGGAALLIGDGASDPAQPLVPERLGKGSIRYLHVLGREEITPGEPDRDPASPWFGEPVSWQLVSATRGQQAIHPSRVVRLIGAPILESVQSATERGWGDSVLQAVFEAVDQATSSAAYVNAMLPEAKQDVISVPGLSQHLSTEEGTRRLTDRFAYAARMKSMFGMLLLEGDGKSPDGEVFEQKQISFAGLPDVVRLFLLIAAGAADIPATRLLGQSPSGLNATGDSDTRNYYDHVAARQKVELTPAIRRLDELLIRHALGARPPEVWYEWNPLYQPTQKEKADAFKTVADAVAVLAKAKLAPLEILAQGTKGAAVDSGLFPGIDAAYEEHGDAPLTEGELDADQFGPDGQPAEGFTGTGNVVPLRGRVAGGQQVADAAPRTLYVSRKLLNGADLLAWAKSQGFTDLYPAGELHVTIAYSRQPVDWMAVGPTWQGAELKVEAGGPRLVERFGDVVVLLFSSSELRWRWQEIRDAGAAWDHPDYQPHVSFALSADGVDLDQVQPYNGPLVFGPEIFEPITENWRARLAEDSLGGGPNATLPFRDAYNPNQRRDARGRWTSGLEPLPIRLKRKHHPRIQQL</sequence>
<gene>
    <name evidence="12" type="ordered locus">Mnod_3555</name>
</gene>
<evidence type="ECO:0000313" key="12">
    <source>
        <dbReference type="EMBL" id="ACL58465.1"/>
    </source>
</evidence>
<accession>B8INU9</accession>
<feature type="region of interest" description="Disordered" evidence="9">
    <location>
        <begin position="629"/>
        <end position="652"/>
    </location>
</feature>
<dbReference type="InterPro" id="IPR006445">
    <property type="entry name" value="Phage-assoc_HI1409"/>
</dbReference>